<feature type="signal peptide" evidence="1">
    <location>
        <begin position="1"/>
        <end position="19"/>
    </location>
</feature>
<accession>A0A5C6RPU7</accession>
<feature type="chain" id="PRO_5022899245" evidence="1">
    <location>
        <begin position="20"/>
        <end position="365"/>
    </location>
</feature>
<dbReference type="EMBL" id="VOOS01000006">
    <property type="protein sequence ID" value="TXB64019.1"/>
    <property type="molecule type" value="Genomic_DNA"/>
</dbReference>
<organism evidence="2 3">
    <name type="scientific">Vicingus serpentipes</name>
    <dbReference type="NCBI Taxonomy" id="1926625"/>
    <lineage>
        <taxon>Bacteria</taxon>
        <taxon>Pseudomonadati</taxon>
        <taxon>Bacteroidota</taxon>
        <taxon>Flavobacteriia</taxon>
        <taxon>Flavobacteriales</taxon>
        <taxon>Vicingaceae</taxon>
        <taxon>Vicingus</taxon>
    </lineage>
</organism>
<dbReference type="AlphaFoldDB" id="A0A5C6RPU7"/>
<keyword evidence="1" id="KW-0732">Signal</keyword>
<name>A0A5C6RPU7_9FLAO</name>
<dbReference type="Gene3D" id="2.40.160.60">
    <property type="entry name" value="Outer membrane protein transport protein (OMPP1/FadL/TodX)"/>
    <property type="match status" value="1"/>
</dbReference>
<dbReference type="Proteomes" id="UP000321721">
    <property type="component" value="Unassembled WGS sequence"/>
</dbReference>
<evidence type="ECO:0000313" key="2">
    <source>
        <dbReference type="EMBL" id="TXB64019.1"/>
    </source>
</evidence>
<evidence type="ECO:0000256" key="1">
    <source>
        <dbReference type="SAM" id="SignalP"/>
    </source>
</evidence>
<sequence length="365" mass="40231">MINRFLAILILFCSLQVVAQTTAPKFSNEFLSIGVGARALGMSNAQVTSVNDVTSGYWNPAGLTKIDKDFQVDLMHSEYFAGIAKYDYGAFAAKIDSSSAFSVSLIRFGVDDIPNTTQLIDADGNIDYDRISSFSVADYAFLFSYARKAKIPGLRYGANVKIIYRKVGDFANAWGFGLDAGAQYHYKGWDFGVMARDITSTFNAWSFSLDEETIDVFEATGNEIPQNSLEVTLPKVILGVSKTVKISNKFQALSEINFDLSTDGKRNVLVTGDPVSIDPHMGVEVGYDDLIFLRLGVGNFQKVTDIYANEKISYQPNFGVGVKFKGIAIDYALSDIGDQSEALYSNVFSLRFDINKANHVKARFE</sequence>
<proteinExistence type="predicted"/>
<dbReference type="RefSeq" id="WP_147102022.1">
    <property type="nucleotide sequence ID" value="NZ_VOOS01000006.1"/>
</dbReference>
<protein>
    <submittedName>
        <fullName evidence="2">PorV/PorQ family protein</fullName>
    </submittedName>
</protein>
<comment type="caution">
    <text evidence="2">The sequence shown here is derived from an EMBL/GenBank/DDBJ whole genome shotgun (WGS) entry which is preliminary data.</text>
</comment>
<gene>
    <name evidence="2" type="ORF">FRY74_12260</name>
</gene>
<reference evidence="2 3" key="1">
    <citation type="submission" date="2019-08" db="EMBL/GenBank/DDBJ databases">
        <title>Genome of Vicingus serpentipes NCIMB 15042.</title>
        <authorList>
            <person name="Bowman J.P."/>
        </authorList>
    </citation>
    <scope>NUCLEOTIDE SEQUENCE [LARGE SCALE GENOMIC DNA]</scope>
    <source>
        <strain evidence="2 3">NCIMB 15042</strain>
    </source>
</reference>
<keyword evidence="3" id="KW-1185">Reference proteome</keyword>
<dbReference type="NCBIfam" id="NF033709">
    <property type="entry name" value="PorV_fam"/>
    <property type="match status" value="1"/>
</dbReference>
<dbReference type="OrthoDB" id="9808507at2"/>
<evidence type="ECO:0000313" key="3">
    <source>
        <dbReference type="Proteomes" id="UP000321721"/>
    </source>
</evidence>